<organism evidence="3 4">
    <name type="scientific">Gaetbulibacter aestuarii</name>
    <dbReference type="NCBI Taxonomy" id="1502358"/>
    <lineage>
        <taxon>Bacteria</taxon>
        <taxon>Pseudomonadati</taxon>
        <taxon>Bacteroidota</taxon>
        <taxon>Flavobacteriia</taxon>
        <taxon>Flavobacteriales</taxon>
        <taxon>Flavobacteriaceae</taxon>
        <taxon>Gaetbulibacter</taxon>
    </lineage>
</organism>
<keyword evidence="1" id="KW-0802">TPR repeat</keyword>
<dbReference type="SUPFAM" id="SSF81901">
    <property type="entry name" value="HCP-like"/>
    <property type="match status" value="1"/>
</dbReference>
<dbReference type="RefSeq" id="WP_344742376.1">
    <property type="nucleotide sequence ID" value="NZ_BAABAY010000008.1"/>
</dbReference>
<proteinExistence type="predicted"/>
<name>A0ABW7N553_9FLAO</name>
<protein>
    <recommendedName>
        <fullName evidence="5">Tetratricopeptide repeat protein</fullName>
    </recommendedName>
</protein>
<evidence type="ECO:0000313" key="3">
    <source>
        <dbReference type="EMBL" id="MFH6773142.1"/>
    </source>
</evidence>
<comment type="caution">
    <text evidence="3">The sequence shown here is derived from an EMBL/GenBank/DDBJ whole genome shotgun (WGS) entry which is preliminary data.</text>
</comment>
<gene>
    <name evidence="3" type="ORF">V8G58_14460</name>
</gene>
<evidence type="ECO:0000256" key="1">
    <source>
        <dbReference type="PROSITE-ProRule" id="PRU00339"/>
    </source>
</evidence>
<dbReference type="InterPro" id="IPR011990">
    <property type="entry name" value="TPR-like_helical_dom_sf"/>
</dbReference>
<evidence type="ECO:0000313" key="4">
    <source>
        <dbReference type="Proteomes" id="UP001610100"/>
    </source>
</evidence>
<dbReference type="EMBL" id="JBAWKB010000007">
    <property type="protein sequence ID" value="MFH6773142.1"/>
    <property type="molecule type" value="Genomic_DNA"/>
</dbReference>
<evidence type="ECO:0000256" key="2">
    <source>
        <dbReference type="SAM" id="Phobius"/>
    </source>
</evidence>
<keyword evidence="2" id="KW-1133">Transmembrane helix</keyword>
<keyword evidence="2" id="KW-0812">Transmembrane</keyword>
<feature type="repeat" description="TPR" evidence="1">
    <location>
        <begin position="370"/>
        <end position="403"/>
    </location>
</feature>
<keyword evidence="2" id="KW-0472">Membrane</keyword>
<dbReference type="InterPro" id="IPR019734">
    <property type="entry name" value="TPR_rpt"/>
</dbReference>
<keyword evidence="4" id="KW-1185">Reference proteome</keyword>
<sequence length="476" mass="55711">MKPHTQTLFLSIGIAFIVFLGAVILSLNQWKRSENSFKKQKETDKRLTIIELTNLKRSQPDLTYEEYLSLASSIYNISKEEIKVLLKVADINKEDDFNLAMQYYANNDYQNAYSTFNKLISPSYSLEIRAISYSYLGSIKFRQLKEYTPETLGYFLNAKELFEIINSKESYILQTKANNYYDIALLSKFLGHNQKSEESYRNAILTYKEINFEGNYNLELGMVFNDFYILSKQYKLEKSPIYYLNKAIKYKALALDDDPSIFNLRIYLNSINAKANYFVKARDYKAGINEFKSGLDKINTIVQITPSNEQYKLIKSKFLSQFAELYLQKALDPKYHSGNDIVSAEKKLNLALESIENISFADPVDLLTESIVYYDLGSMNRLKGDYRESFRYFTKCLEIRKDLVQNHQGHIDFLSQMAGVQFEIARLFSENSNMKNCKNVLEYGEQAKQNYLITKKFIQRDNHWYKEIIKIMDDCR</sequence>
<dbReference type="PROSITE" id="PS50005">
    <property type="entry name" value="TPR"/>
    <property type="match status" value="1"/>
</dbReference>
<dbReference type="Gene3D" id="1.25.40.10">
    <property type="entry name" value="Tetratricopeptide repeat domain"/>
    <property type="match status" value="1"/>
</dbReference>
<dbReference type="Proteomes" id="UP001610100">
    <property type="component" value="Unassembled WGS sequence"/>
</dbReference>
<accession>A0ABW7N553</accession>
<evidence type="ECO:0008006" key="5">
    <source>
        <dbReference type="Google" id="ProtNLM"/>
    </source>
</evidence>
<feature type="transmembrane region" description="Helical" evidence="2">
    <location>
        <begin position="7"/>
        <end position="27"/>
    </location>
</feature>
<reference evidence="3 4" key="1">
    <citation type="submission" date="2024-02" db="EMBL/GenBank/DDBJ databases">
        <title>A Gaetbulibacter species isolated from tidal flats and genomic insights of their niches.</title>
        <authorList>
            <person name="Ye Y."/>
        </authorList>
    </citation>
    <scope>NUCLEOTIDE SEQUENCE [LARGE SCALE GENOMIC DNA]</scope>
    <source>
        <strain evidence="3 4">KYW382</strain>
    </source>
</reference>